<feature type="compositionally biased region" description="Basic and acidic residues" evidence="1">
    <location>
        <begin position="122"/>
        <end position="131"/>
    </location>
</feature>
<proteinExistence type="predicted"/>
<protein>
    <submittedName>
        <fullName evidence="2">Stage III sporulation protein AG</fullName>
    </submittedName>
</protein>
<feature type="compositionally biased region" description="Basic and acidic residues" evidence="1">
    <location>
        <begin position="139"/>
        <end position="148"/>
    </location>
</feature>
<reference evidence="2" key="1">
    <citation type="journal article" date="2021" name="PeerJ">
        <title>Extensive microbial diversity within the chicken gut microbiome revealed by metagenomics and culture.</title>
        <authorList>
            <person name="Gilroy R."/>
            <person name="Ravi A."/>
            <person name="Getino M."/>
            <person name="Pursley I."/>
            <person name="Horton D.L."/>
            <person name="Alikhan N.F."/>
            <person name="Baker D."/>
            <person name="Gharbi K."/>
            <person name="Hall N."/>
            <person name="Watson M."/>
            <person name="Adriaenssens E.M."/>
            <person name="Foster-Nyarko E."/>
            <person name="Jarju S."/>
            <person name="Secka A."/>
            <person name="Antonio M."/>
            <person name="Oren A."/>
            <person name="Chaudhuri R.R."/>
            <person name="La Ragione R."/>
            <person name="Hildebrand F."/>
            <person name="Pallen M.J."/>
        </authorList>
    </citation>
    <scope>NUCLEOTIDE SEQUENCE</scope>
    <source>
        <strain evidence="2">USAMLcec2-132</strain>
    </source>
</reference>
<dbReference type="EMBL" id="DWWS01000040">
    <property type="protein sequence ID" value="HJC24246.1"/>
    <property type="molecule type" value="Genomic_DNA"/>
</dbReference>
<evidence type="ECO:0000313" key="2">
    <source>
        <dbReference type="EMBL" id="HJC24246.1"/>
    </source>
</evidence>
<name>A0A9D2NHC3_9FIRM</name>
<comment type="caution">
    <text evidence="2">The sequence shown here is derived from an EMBL/GenBank/DDBJ whole genome shotgun (WGS) entry which is preliminary data.</text>
</comment>
<evidence type="ECO:0000313" key="3">
    <source>
        <dbReference type="Proteomes" id="UP000823891"/>
    </source>
</evidence>
<accession>A0A9D2NHC3</accession>
<organism evidence="2 3">
    <name type="scientific">Candidatus Eisenbergiella merdavium</name>
    <dbReference type="NCBI Taxonomy" id="2838551"/>
    <lineage>
        <taxon>Bacteria</taxon>
        <taxon>Bacillati</taxon>
        <taxon>Bacillota</taxon>
        <taxon>Clostridia</taxon>
        <taxon>Lachnospirales</taxon>
        <taxon>Lachnospiraceae</taxon>
        <taxon>Eisenbergiella</taxon>
    </lineage>
</organism>
<feature type="region of interest" description="Disordered" evidence="1">
    <location>
        <begin position="122"/>
        <end position="162"/>
    </location>
</feature>
<reference evidence="2" key="2">
    <citation type="submission" date="2021-04" db="EMBL/GenBank/DDBJ databases">
        <authorList>
            <person name="Gilroy R."/>
        </authorList>
    </citation>
    <scope>NUCLEOTIDE SEQUENCE</scope>
    <source>
        <strain evidence="2">USAMLcec2-132</strain>
    </source>
</reference>
<feature type="region of interest" description="Disordered" evidence="1">
    <location>
        <begin position="44"/>
        <end position="74"/>
    </location>
</feature>
<dbReference type="AlphaFoldDB" id="A0A9D2NHC3"/>
<gene>
    <name evidence="2" type="ORF">H9761_11150</name>
</gene>
<dbReference type="Proteomes" id="UP000823891">
    <property type="component" value="Unassembled WGS sequence"/>
</dbReference>
<evidence type="ECO:0000256" key="1">
    <source>
        <dbReference type="SAM" id="MobiDB-lite"/>
    </source>
</evidence>
<sequence length="212" mass="23073">MTERWAESLKKWKKKLTRENMAVAALLGLLLMVIAIPADSCSVGRQEQDAEEESPSAQEGKAGRGASGADAASADETLEEAGYAEKMERQLEELLSSMEGVGETKVMLTVRAWEQQVVEKDIPAESERVSETDSAGGTRESESARQEESTVYVTDSEGNRTPYVSQTIQPQIEGVTVVAQGGGDVLIQKNITEVIQALFDIEAHKIKVVKMK</sequence>